<evidence type="ECO:0000256" key="4">
    <source>
        <dbReference type="ARBA" id="ARBA00022842"/>
    </source>
</evidence>
<dbReference type="Gene3D" id="1.20.58.340">
    <property type="entry name" value="Magnesium transport protein CorA, transmembrane region"/>
    <property type="match status" value="1"/>
</dbReference>
<dbReference type="OrthoDB" id="10251508at2759"/>
<dbReference type="PANTHER" id="PTHR13890">
    <property type="entry name" value="RNA SPLICING PROTEIN MRS2, MITOCHONDRIAL"/>
    <property type="match status" value="1"/>
</dbReference>
<dbReference type="InterPro" id="IPR039204">
    <property type="entry name" value="MRS2-like"/>
</dbReference>
<keyword evidence="6 10" id="KW-1133">Transmembrane helix</keyword>
<name>W4H7Q6_APHAT</name>
<accession>W4H7Q6</accession>
<keyword evidence="7" id="KW-0406">Ion transport</keyword>
<dbReference type="VEuPathDB" id="FungiDB:H257_02136"/>
<organism evidence="11">
    <name type="scientific">Aphanomyces astaci</name>
    <name type="common">Crayfish plague agent</name>
    <dbReference type="NCBI Taxonomy" id="112090"/>
    <lineage>
        <taxon>Eukaryota</taxon>
        <taxon>Sar</taxon>
        <taxon>Stramenopiles</taxon>
        <taxon>Oomycota</taxon>
        <taxon>Saprolegniomycetes</taxon>
        <taxon>Saprolegniales</taxon>
        <taxon>Verrucalvaceae</taxon>
        <taxon>Aphanomyces</taxon>
    </lineage>
</organism>
<feature type="transmembrane region" description="Helical" evidence="10">
    <location>
        <begin position="381"/>
        <end position="405"/>
    </location>
</feature>
<dbReference type="AlphaFoldDB" id="W4H7Q6"/>
<gene>
    <name evidence="11" type="ORF">H257_02136</name>
</gene>
<sequence length="424" mass="47185">MCNCHSVARGARPNWIFHLDISSCNNSEMLSFDGENSLRQGLLDDAHTHAGDHDVRLVIDPVVPTSGAPIRACHFDATGRRTFQTLTRADILSLIHSTSDDFAPGMSSPASTRPTKSGNLGIPAVHMRDIRQLDQAYAESTDASLVIRQHAILVNVDPIRAVILRDQLIVLLGTTNTVDSLMDQLQQRVQAYLRESPGTAFEFTALEGLLSTITSWLAMKCAGLKPTVETALASFARAERPRDEFEQVRNVQTAVTRLHVQVSGIRGMLMTLLDDEADLCMMHLTKLAQSLDQQVVDLDEVESVLETHLQDVFGTLASISMLLSKIDNTQRMVDLAWTSKRNYLLVVDMSLKFMFLGILVTHLWTGMFGQNLESHVKEDSMWFAATFGGCSIWIVGFYVVVYVYFKSKNIALSWRKPGFVPPED</sequence>
<dbReference type="RefSeq" id="XP_009823952.1">
    <property type="nucleotide sequence ID" value="XM_009825650.1"/>
</dbReference>
<dbReference type="PANTHER" id="PTHR13890:SF0">
    <property type="entry name" value="MAGNESIUM TRANSPORTER MRS2 HOMOLOG, MITOCHONDRIAL"/>
    <property type="match status" value="1"/>
</dbReference>
<dbReference type="GeneID" id="20804132"/>
<evidence type="ECO:0000256" key="1">
    <source>
        <dbReference type="ARBA" id="ARBA00004141"/>
    </source>
</evidence>
<keyword evidence="5" id="KW-0809">Transit peptide</keyword>
<feature type="compositionally biased region" description="Polar residues" evidence="9">
    <location>
        <begin position="108"/>
        <end position="118"/>
    </location>
</feature>
<reference evidence="11" key="1">
    <citation type="submission" date="2013-12" db="EMBL/GenBank/DDBJ databases">
        <title>The Genome Sequence of Aphanomyces astaci APO3.</title>
        <authorList>
            <consortium name="The Broad Institute Genomics Platform"/>
            <person name="Russ C."/>
            <person name="Tyler B."/>
            <person name="van West P."/>
            <person name="Dieguez-Uribeondo J."/>
            <person name="Young S.K."/>
            <person name="Zeng Q."/>
            <person name="Gargeya S."/>
            <person name="Fitzgerald M."/>
            <person name="Abouelleil A."/>
            <person name="Alvarado L."/>
            <person name="Chapman S.B."/>
            <person name="Gainer-Dewar J."/>
            <person name="Goldberg J."/>
            <person name="Griggs A."/>
            <person name="Gujja S."/>
            <person name="Hansen M."/>
            <person name="Howarth C."/>
            <person name="Imamovic A."/>
            <person name="Ireland A."/>
            <person name="Larimer J."/>
            <person name="McCowan C."/>
            <person name="Murphy C."/>
            <person name="Pearson M."/>
            <person name="Poon T.W."/>
            <person name="Priest M."/>
            <person name="Roberts A."/>
            <person name="Saif S."/>
            <person name="Shea T."/>
            <person name="Sykes S."/>
            <person name="Wortman J."/>
            <person name="Nusbaum C."/>
            <person name="Birren B."/>
        </authorList>
    </citation>
    <scope>NUCLEOTIDE SEQUENCE [LARGE SCALE GENOMIC DNA]</scope>
    <source>
        <strain evidence="11">APO3</strain>
    </source>
</reference>
<keyword evidence="4" id="KW-0460">Magnesium</keyword>
<evidence type="ECO:0000256" key="5">
    <source>
        <dbReference type="ARBA" id="ARBA00022946"/>
    </source>
</evidence>
<proteinExistence type="predicted"/>
<evidence type="ECO:0000256" key="2">
    <source>
        <dbReference type="ARBA" id="ARBA00022448"/>
    </source>
</evidence>
<dbReference type="GO" id="GO:0016020">
    <property type="term" value="C:membrane"/>
    <property type="evidence" value="ECO:0007669"/>
    <property type="project" value="UniProtKB-SubCell"/>
</dbReference>
<evidence type="ECO:0000256" key="10">
    <source>
        <dbReference type="SAM" id="Phobius"/>
    </source>
</evidence>
<dbReference type="EMBL" id="KI913116">
    <property type="protein sequence ID" value="ETV87153.1"/>
    <property type="molecule type" value="Genomic_DNA"/>
</dbReference>
<feature type="transmembrane region" description="Helical" evidence="10">
    <location>
        <begin position="342"/>
        <end position="361"/>
    </location>
</feature>
<evidence type="ECO:0000313" key="11">
    <source>
        <dbReference type="EMBL" id="ETV87153.1"/>
    </source>
</evidence>
<evidence type="ECO:0000256" key="8">
    <source>
        <dbReference type="ARBA" id="ARBA00023136"/>
    </source>
</evidence>
<keyword evidence="3 10" id="KW-0812">Transmembrane</keyword>
<dbReference type="Pfam" id="PF22099">
    <property type="entry name" value="MRS2-like"/>
    <property type="match status" value="1"/>
</dbReference>
<keyword evidence="2" id="KW-0813">Transport</keyword>
<evidence type="ECO:0000256" key="7">
    <source>
        <dbReference type="ARBA" id="ARBA00023065"/>
    </source>
</evidence>
<dbReference type="Gene3D" id="2.40.128.330">
    <property type="match status" value="1"/>
</dbReference>
<evidence type="ECO:0000256" key="6">
    <source>
        <dbReference type="ARBA" id="ARBA00022989"/>
    </source>
</evidence>
<protein>
    <recommendedName>
        <fullName evidence="12">Magnesium transporter</fullName>
    </recommendedName>
</protein>
<feature type="region of interest" description="Disordered" evidence="9">
    <location>
        <begin position="101"/>
        <end position="121"/>
    </location>
</feature>
<dbReference type="GO" id="GO:0015095">
    <property type="term" value="F:magnesium ion transmembrane transporter activity"/>
    <property type="evidence" value="ECO:0007669"/>
    <property type="project" value="TreeGrafter"/>
</dbReference>
<evidence type="ECO:0000256" key="3">
    <source>
        <dbReference type="ARBA" id="ARBA00022692"/>
    </source>
</evidence>
<keyword evidence="8 10" id="KW-0472">Membrane</keyword>
<evidence type="ECO:0008006" key="12">
    <source>
        <dbReference type="Google" id="ProtNLM"/>
    </source>
</evidence>
<comment type="subcellular location">
    <subcellularLocation>
        <location evidence="1">Membrane</location>
        <topology evidence="1">Multi-pass membrane protein</topology>
    </subcellularLocation>
</comment>
<evidence type="ECO:0000256" key="9">
    <source>
        <dbReference type="SAM" id="MobiDB-lite"/>
    </source>
</evidence>